<gene>
    <name evidence="1" type="ORF">ArsFIN_28370</name>
</gene>
<proteinExistence type="predicted"/>
<protein>
    <submittedName>
        <fullName evidence="1">Uncharacterized protein</fullName>
    </submittedName>
</protein>
<accession>A0A4P7KVH1</accession>
<name>A0A4P7KVH1_9GAMM</name>
<dbReference type="Proteomes" id="UP000295134">
    <property type="component" value="Chromosome"/>
</dbReference>
<dbReference type="EMBL" id="CP038613">
    <property type="protein sequence ID" value="QBY44259.1"/>
    <property type="molecule type" value="Genomic_DNA"/>
</dbReference>
<evidence type="ECO:0000313" key="2">
    <source>
        <dbReference type="Proteomes" id="UP000295134"/>
    </source>
</evidence>
<evidence type="ECO:0000313" key="1">
    <source>
        <dbReference type="EMBL" id="QBY44259.1"/>
    </source>
</evidence>
<dbReference type="KEGG" id="ans:ArsFIN_28370"/>
<reference evidence="1 2" key="1">
    <citation type="submission" date="2019-03" db="EMBL/GenBank/DDBJ databases">
        <title>Long-read sequencing reveals hyperdense prophage content in a complex bacterial symbiont genome.</title>
        <authorList>
            <person name="Frost C.L."/>
            <person name="Siozios S."/>
            <person name="Nadal-Jimenez P."/>
            <person name="Brockhurst M.A."/>
            <person name="King K.C."/>
            <person name="Darby A.C."/>
            <person name="Hurst G.D.D."/>
        </authorList>
    </citation>
    <scope>NUCLEOTIDE SEQUENCE [LARGE SCALE GENOMIC DNA]</scope>
    <source>
        <strain evidence="1 2">FIN</strain>
    </source>
</reference>
<organism evidence="1 2">
    <name type="scientific">Arsenophonus nasoniae</name>
    <name type="common">son-killer infecting Nasonia vitripennis</name>
    <dbReference type="NCBI Taxonomy" id="638"/>
    <lineage>
        <taxon>Bacteria</taxon>
        <taxon>Pseudomonadati</taxon>
        <taxon>Pseudomonadota</taxon>
        <taxon>Gammaproteobacteria</taxon>
        <taxon>Enterobacterales</taxon>
        <taxon>Morganellaceae</taxon>
        <taxon>Arsenophonus</taxon>
    </lineage>
</organism>
<sequence length="51" mass="5773">MTRKVKVTFSGKQKLEYAKLMVEGGYSNIQVEKYPVVNLPYHDGSNNILPS</sequence>
<dbReference type="AlphaFoldDB" id="A0A4P7KVH1"/>